<keyword evidence="3" id="KW-1185">Reference proteome</keyword>
<dbReference type="Proteomes" id="UP000199527">
    <property type="component" value="Unassembled WGS sequence"/>
</dbReference>
<evidence type="ECO:0000313" key="2">
    <source>
        <dbReference type="EMBL" id="SDI82437.1"/>
    </source>
</evidence>
<sequence>MTAADGQNVPKWELKGRSLPPAQGIPDGLSFGSSTRNRGENRPIGREIENTLIDVRSVGDNRRGHFGYAVKLPPGFAPPPWARYSTTRVHNVFDEDIADAGYGAG</sequence>
<evidence type="ECO:0000313" key="3">
    <source>
        <dbReference type="Proteomes" id="UP000199527"/>
    </source>
</evidence>
<evidence type="ECO:0000256" key="1">
    <source>
        <dbReference type="SAM" id="MobiDB-lite"/>
    </source>
</evidence>
<feature type="region of interest" description="Disordered" evidence="1">
    <location>
        <begin position="1"/>
        <end position="45"/>
    </location>
</feature>
<protein>
    <submittedName>
        <fullName evidence="2">Uncharacterized protein</fullName>
    </submittedName>
</protein>
<dbReference type="EMBL" id="FNEM01000003">
    <property type="protein sequence ID" value="SDI82437.1"/>
    <property type="molecule type" value="Genomic_DNA"/>
</dbReference>
<name>A0A1G8NQM5_9GAMM</name>
<reference evidence="3" key="1">
    <citation type="submission" date="2016-10" db="EMBL/GenBank/DDBJ databases">
        <authorList>
            <person name="Varghese N."/>
            <person name="Submissions S."/>
        </authorList>
    </citation>
    <scope>NUCLEOTIDE SEQUENCE [LARGE SCALE GENOMIC DNA]</scope>
    <source>
        <strain evidence="3">DSM 23317</strain>
    </source>
</reference>
<accession>A0A1G8NQM5</accession>
<dbReference type="AlphaFoldDB" id="A0A1G8NQM5"/>
<gene>
    <name evidence="2" type="ORF">SAMN04488540_103198</name>
</gene>
<organism evidence="2 3">
    <name type="scientific">Ferrimonas sediminum</name>
    <dbReference type="NCBI Taxonomy" id="718193"/>
    <lineage>
        <taxon>Bacteria</taxon>
        <taxon>Pseudomonadati</taxon>
        <taxon>Pseudomonadota</taxon>
        <taxon>Gammaproteobacteria</taxon>
        <taxon>Alteromonadales</taxon>
        <taxon>Ferrimonadaceae</taxon>
        <taxon>Ferrimonas</taxon>
    </lineage>
</organism>
<proteinExistence type="predicted"/>